<reference evidence="2 3" key="1">
    <citation type="submission" date="2021-01" db="EMBL/GenBank/DDBJ databases">
        <title>Actinoplanes sp. nov. LDG1-01 isolated from lichen.</title>
        <authorList>
            <person name="Saeng-In P."/>
            <person name="Phongsopitanun W."/>
            <person name="Kanchanasin P."/>
            <person name="Yuki M."/>
            <person name="Kudo T."/>
            <person name="Ohkuma M."/>
            <person name="Tanasupawat S."/>
        </authorList>
    </citation>
    <scope>NUCLEOTIDE SEQUENCE [LARGE SCALE GENOMIC DNA]</scope>
    <source>
        <strain evidence="2 3">LDG1-01</strain>
    </source>
</reference>
<dbReference type="Proteomes" id="UP000598996">
    <property type="component" value="Unassembled WGS sequence"/>
</dbReference>
<protein>
    <submittedName>
        <fullName evidence="2">Uncharacterized protein</fullName>
    </submittedName>
</protein>
<proteinExistence type="predicted"/>
<name>A0ABS1VH63_9ACTN</name>
<evidence type="ECO:0000256" key="1">
    <source>
        <dbReference type="SAM" id="MobiDB-lite"/>
    </source>
</evidence>
<evidence type="ECO:0000313" key="2">
    <source>
        <dbReference type="EMBL" id="MBL7254014.1"/>
    </source>
</evidence>
<feature type="region of interest" description="Disordered" evidence="1">
    <location>
        <begin position="86"/>
        <end position="105"/>
    </location>
</feature>
<dbReference type="RefSeq" id="WP_202990362.1">
    <property type="nucleotide sequence ID" value="NZ_JAENHO010000002.1"/>
</dbReference>
<keyword evidence="3" id="KW-1185">Reference proteome</keyword>
<dbReference type="EMBL" id="JAENHO010000002">
    <property type="protein sequence ID" value="MBL7254014.1"/>
    <property type="molecule type" value="Genomic_DNA"/>
</dbReference>
<accession>A0ABS1VH63</accession>
<comment type="caution">
    <text evidence="2">The sequence shown here is derived from an EMBL/GenBank/DDBJ whole genome shotgun (WGS) entry which is preliminary data.</text>
</comment>
<sequence>MTSFPAQAARVRDTDRPLDRRLLALRECVLHFSPYGFGPTWHYLIRAARIPVWLETDPDALLRALALLEPARTRWLADTRSYEARRRSEKAAGRRQPRPGEMPLHKAYFPPLEPLPERRWNLIWYRLVPRDGTIGGGDIHEFRAEYTPTSADGRFGDYQLYIRGTPLGNATTTALAPHLVNLRALRRIAEDPARRRKAPLILGDTFDHVHVTLAATDQDLIFEFASNRRDDWAPPPRWTPPRGRPMRLPVRRTEVISACRAAEASFEAWLT</sequence>
<evidence type="ECO:0000313" key="3">
    <source>
        <dbReference type="Proteomes" id="UP000598996"/>
    </source>
</evidence>
<gene>
    <name evidence="2" type="ORF">JKJ07_06790</name>
</gene>
<organism evidence="2 3">
    <name type="scientific">Paractinoplanes lichenicola</name>
    <dbReference type="NCBI Taxonomy" id="2802976"/>
    <lineage>
        <taxon>Bacteria</taxon>
        <taxon>Bacillati</taxon>
        <taxon>Actinomycetota</taxon>
        <taxon>Actinomycetes</taxon>
        <taxon>Micromonosporales</taxon>
        <taxon>Micromonosporaceae</taxon>
        <taxon>Paractinoplanes</taxon>
    </lineage>
</organism>